<dbReference type="InterPro" id="IPR058923">
    <property type="entry name" value="RCC1-like_dom"/>
</dbReference>
<dbReference type="Gene3D" id="2.130.10.30">
    <property type="entry name" value="Regulator of chromosome condensation 1/beta-lactamase-inhibitor protein II"/>
    <property type="match status" value="2"/>
</dbReference>
<accession>A0A6J5KPM3</accession>
<name>A0A6J5KPM3_9CAUD</name>
<dbReference type="Pfam" id="PF00415">
    <property type="entry name" value="RCC1"/>
    <property type="match status" value="1"/>
</dbReference>
<feature type="domain" description="RCC1-like" evidence="3">
    <location>
        <begin position="133"/>
        <end position="393"/>
    </location>
</feature>
<keyword evidence="1" id="KW-0344">Guanine-nucleotide releasing factor</keyword>
<protein>
    <submittedName>
        <fullName evidence="4">Regulator of chromosome condensation, RCC1</fullName>
    </submittedName>
</protein>
<dbReference type="PANTHER" id="PTHR45982">
    <property type="entry name" value="REGULATOR OF CHROMOSOME CONDENSATION"/>
    <property type="match status" value="1"/>
</dbReference>
<organism evidence="4">
    <name type="scientific">uncultured Caudovirales phage</name>
    <dbReference type="NCBI Taxonomy" id="2100421"/>
    <lineage>
        <taxon>Viruses</taxon>
        <taxon>Duplodnaviria</taxon>
        <taxon>Heunggongvirae</taxon>
        <taxon>Uroviricota</taxon>
        <taxon>Caudoviricetes</taxon>
        <taxon>Peduoviridae</taxon>
        <taxon>Maltschvirus</taxon>
        <taxon>Maltschvirus maltsch</taxon>
    </lineage>
</organism>
<gene>
    <name evidence="4" type="ORF">UFOVP29_82</name>
</gene>
<evidence type="ECO:0000313" key="4">
    <source>
        <dbReference type="EMBL" id="CAB4122857.1"/>
    </source>
</evidence>
<dbReference type="PROSITE" id="PS50012">
    <property type="entry name" value="RCC1_3"/>
    <property type="match status" value="6"/>
</dbReference>
<evidence type="ECO:0000256" key="1">
    <source>
        <dbReference type="ARBA" id="ARBA00022658"/>
    </source>
</evidence>
<sequence>MTNPAYKLGYAVGNVTVISDVDDLLVLRRNFVPGNMWAWGSDSYSALGDGGTTSVSSPIHIGSATDWKETTVFSGGWDGGAISTSGNLYVWGTNTFGQLGLGDISPRSVPTQLGPVTTWKQISFGGGIGPFSANFALAIRSDSSMWGWGSYNSYQLGNGLTIGNASSPVQVGNTLYNWKQLAAASGFGLAIDNSGSLWAWGYNGYGQLGQNDTITRSIPVPVGTLTTWTYVTASSSSTSGSSYGLSSNGTLWAWGYNGSGQLGLGDTVDRSVPTQVGTGGWRSIAAGIDHVVAVSASGKLFTWGNNPYGQLGQITVTNLSSPVQVGLLSDWKTAIAGGYSSGSVKTDNTLWTWGYNASGQLGQNNMTALSSPVQVGSGTTWKSVSMGTYHTLATIYSF</sequence>
<dbReference type="PANTHER" id="PTHR45982:SF1">
    <property type="entry name" value="REGULATOR OF CHROMOSOME CONDENSATION"/>
    <property type="match status" value="1"/>
</dbReference>
<dbReference type="SUPFAM" id="SSF50985">
    <property type="entry name" value="RCC1/BLIP-II"/>
    <property type="match status" value="1"/>
</dbReference>
<evidence type="ECO:0000256" key="2">
    <source>
        <dbReference type="ARBA" id="ARBA00022737"/>
    </source>
</evidence>
<dbReference type="EMBL" id="LR796167">
    <property type="protein sequence ID" value="CAB4122857.1"/>
    <property type="molecule type" value="Genomic_DNA"/>
</dbReference>
<dbReference type="GO" id="GO:0005085">
    <property type="term" value="F:guanyl-nucleotide exchange factor activity"/>
    <property type="evidence" value="ECO:0007669"/>
    <property type="project" value="TreeGrafter"/>
</dbReference>
<proteinExistence type="predicted"/>
<dbReference type="Pfam" id="PF25390">
    <property type="entry name" value="WD40_RLD"/>
    <property type="match status" value="1"/>
</dbReference>
<reference evidence="4" key="1">
    <citation type="submission" date="2020-04" db="EMBL/GenBank/DDBJ databases">
        <authorList>
            <person name="Chiriac C."/>
            <person name="Salcher M."/>
            <person name="Ghai R."/>
            <person name="Kavagutti S V."/>
        </authorList>
    </citation>
    <scope>NUCLEOTIDE SEQUENCE</scope>
</reference>
<evidence type="ECO:0000259" key="3">
    <source>
        <dbReference type="Pfam" id="PF25390"/>
    </source>
</evidence>
<keyword evidence="2" id="KW-0677">Repeat</keyword>
<dbReference type="InterPro" id="IPR051553">
    <property type="entry name" value="Ran_GTPase-activating"/>
</dbReference>
<dbReference type="PRINTS" id="PR00633">
    <property type="entry name" value="RCCNDNSATION"/>
</dbReference>
<dbReference type="InterPro" id="IPR000408">
    <property type="entry name" value="Reg_chr_condens"/>
</dbReference>
<dbReference type="InterPro" id="IPR009091">
    <property type="entry name" value="RCC1/BLIP-II"/>
</dbReference>